<dbReference type="KEGG" id="pxv:FXF36_05750"/>
<dbReference type="AlphaFoldDB" id="A0A5P6VT62"/>
<evidence type="ECO:0000259" key="8">
    <source>
        <dbReference type="Pfam" id="PF22222"/>
    </source>
</evidence>
<feature type="region of interest" description="Binds crRNA" evidence="2">
    <location>
        <begin position="697"/>
        <end position="698"/>
    </location>
</feature>
<evidence type="ECO:0000259" key="4">
    <source>
        <dbReference type="Pfam" id="PF18501"/>
    </source>
</evidence>
<evidence type="ECO:0000259" key="5">
    <source>
        <dbReference type="Pfam" id="PF18510"/>
    </source>
</evidence>
<dbReference type="EMBL" id="CP043028">
    <property type="protein sequence ID" value="QFJ54394.1"/>
    <property type="molecule type" value="Genomic_DNA"/>
</dbReference>
<reference evidence="10" key="1">
    <citation type="submission" date="2019-08" db="EMBL/GenBank/DDBJ databases">
        <title>Complete Genome Sequence of the Polysaccharide-Degrading Rumen Bacterium Pseudobutyrivibrio xylanivorans MA3014.</title>
        <authorList>
            <person name="Palevich N."/>
            <person name="Maclean P.H."/>
            <person name="Kelly W.J."/>
            <person name="Leahy S.C."/>
            <person name="Rakonjac J."/>
            <person name="Attwood G.T."/>
        </authorList>
    </citation>
    <scope>NUCLEOTIDE SEQUENCE [LARGE SCALE GENOMIC DNA]</scope>
    <source>
        <strain evidence="10">MA3014</strain>
    </source>
</reference>
<feature type="domain" description="Cas12a nuclease" evidence="5">
    <location>
        <begin position="988"/>
        <end position="1150"/>
    </location>
</feature>
<evidence type="ECO:0000259" key="7">
    <source>
        <dbReference type="Pfam" id="PF21918"/>
    </source>
</evidence>
<feature type="region of interest" description="Binds crRNA in crRNA-target DNA heteroduplex" evidence="2">
    <location>
        <begin position="262"/>
        <end position="265"/>
    </location>
</feature>
<evidence type="ECO:0000313" key="9">
    <source>
        <dbReference type="EMBL" id="QFJ54394.1"/>
    </source>
</evidence>
<feature type="site" description="Binds crRNA alone and in crRNA-target DNA heteroduplex" evidence="3">
    <location>
        <position position="15"/>
    </location>
</feature>
<proteinExistence type="predicted"/>
<feature type="site" description="Binds DNA in crRNA-target DNA heteroduplex" evidence="3">
    <location>
        <position position="493"/>
    </location>
</feature>
<dbReference type="InterPro" id="IPR040852">
    <property type="entry name" value="RuvC_1"/>
</dbReference>
<dbReference type="Proteomes" id="UP000327030">
    <property type="component" value="Chromosome 1"/>
</dbReference>
<feature type="domain" description="Cas12a RuvC nuclease" evidence="6">
    <location>
        <begin position="792"/>
        <end position="1203"/>
    </location>
</feature>
<organism evidence="9 10">
    <name type="scientific">Pseudobutyrivibrio xylanivorans</name>
    <dbReference type="NCBI Taxonomy" id="185007"/>
    <lineage>
        <taxon>Bacteria</taxon>
        <taxon>Bacillati</taxon>
        <taxon>Bacillota</taxon>
        <taxon>Clostridia</taxon>
        <taxon>Lachnospirales</taxon>
        <taxon>Lachnospiraceae</taxon>
        <taxon>Pseudobutyrivibrio</taxon>
    </lineage>
</organism>
<dbReference type="InterPro" id="IPR040787">
    <property type="entry name" value="Cas12a_REC1"/>
</dbReference>
<dbReference type="InterPro" id="IPR027620">
    <property type="entry name" value="Cas12a"/>
</dbReference>
<feature type="site" description="Binds DNA in crRNA-target DNA heteroduplex" evidence="3">
    <location>
        <position position="256"/>
    </location>
</feature>
<feature type="site" description="Binds Target strand DNA; via amide nitrogen" evidence="3">
    <location>
        <position position="720"/>
    </location>
</feature>
<name>A0A5P6VT62_PSEXY</name>
<dbReference type="InterPro" id="IPR054116">
    <property type="entry name" value="Cas12a_REC2"/>
</dbReference>
<feature type="active site" description="For pre-crRNA processing" evidence="1">
    <location>
        <position position="739"/>
    </location>
</feature>
<evidence type="ECO:0000259" key="6">
    <source>
        <dbReference type="Pfam" id="PF18516"/>
    </source>
</evidence>
<dbReference type="Pfam" id="PF18510">
    <property type="entry name" value="NUC"/>
    <property type="match status" value="1"/>
</dbReference>
<feature type="active site" description="For pre-crRNA processing" evidence="1">
    <location>
        <position position="748"/>
    </location>
</feature>
<sequence>MYYQGLTKLYPISKTIRNELIPVGKTLEHIRMNNILEADIQRKSDYERVKKLMDDYHKQLINESLQDVHLSYVEEAADLYLNASKDKDIVDKFSKCQDKLRKEIVNLLKSHENFPKIGNKEIIKLLQSLSDTEKDYNALDSFSKFYTYFTSYNEVRKNLYSDEEKSSTAAYRLINENLPKFLDNIKAYSIAKSAGVRAKELTEEEQDCLFMTETFERTLTQDGIDNYNELIGKLNFAINLYNQQNNKLKGFRKVPKMKELYKQILSEREASFVDEFVDDEALLTNVESFSAHIKEFLESDSLSRFAEVLEESGGEMVYIKNDTSKTTFSNIVFGSWNVIDERLAEEYDSANSKKKKDEKYYDKRHKELKKNKSYSVEKIVSLSTETEDVIGKYIEKLQADIIAIKETREVFEKVVLKEHDKNKSLRKNTKAIEAIKSFLDTIKDFERDIKLISGSEHEMEKNLAVYAEQENILSSIRNVDSLYNMSRNYLTQKPFSTEKFKLNFNRATLLNGWDKNKETDNLGILLVKEGKYYLGIMNTKANKSFVNPPKPKTDNVYHKVNYKLLPGPNKMLPKVFFAKSNLEYYKPSEDLLAKYQAGTHKKGENFSLEDCHSLISFFKDSLEKHPDWSEFGFKFSDTKKYDDLSGFYREVEKQGYKITYTDIDVEYIDSLVEKDELYLFQIYNKDFSPYSKGNYNLHTLYLTMLFDERNLRNVVYKLNGEAEVFYRPASIGKDELIIHKSGEEIKNKNPKRAIDKPTSTFEYDIVKDRRYTKDKFMLHIPVTMNFGVDETRRFNEVVNDAIRGDDKVRVIGIDRGERNLLYVVVVDSDGTILEQISLNSIINNEYSIETDYHKLLDEKEGDRDRARKNWTTIENIKELKEGYLSQVVNVIAKLVLKYDAIICLEDLNFGFKRGRQKVEKQVYQKFEKMLIDKLNYLVIDKSRSQENPEEVGHVLNALQLTSKFTSFKELGKQTGIIYYVPAYLTSKIDPTTGFANLFYVKYESVEKSKDFFNRFDSICFNKVAGYFEFSFDYKNFTDRACGMRSKWKVCTNGERIIKYRNEEKNSSFDDKVIVLTEEFKKLFNEYGIAFNDCMDLTDAINAIDDASFFRKLTKLFQQTLQMRNSSADGSRDYIISPVENDNGEFFNSEKCDKSKPKDADANGAFNIARKGLWVLEQLYNSSSGEKLNLAMTNAEWLEYAQQHTI</sequence>
<dbReference type="Pfam" id="PF21918">
    <property type="entry name" value="cas_Cpf1_2nd"/>
    <property type="match status" value="1"/>
</dbReference>
<evidence type="ECO:0000313" key="10">
    <source>
        <dbReference type="Proteomes" id="UP000327030"/>
    </source>
</evidence>
<feature type="site" description="Binds PAM" evidence="3">
    <location>
        <position position="574"/>
    </location>
</feature>
<dbReference type="Pfam" id="PF18516">
    <property type="entry name" value="RuvC_1"/>
    <property type="match status" value="1"/>
</dbReference>
<accession>A0A5P6VT62</accession>
<feature type="domain" description="Cas12a REC1" evidence="4">
    <location>
        <begin position="47"/>
        <end position="264"/>
    </location>
</feature>
<gene>
    <name evidence="9" type="ORF">FXF36_05750</name>
</gene>
<feature type="domain" description="Cas12a PI" evidence="8">
    <location>
        <begin position="566"/>
        <end position="656"/>
    </location>
</feature>
<dbReference type="Pfam" id="PF22222">
    <property type="entry name" value="Cpf1_PI-like"/>
    <property type="match status" value="1"/>
</dbReference>
<dbReference type="InterPro" id="IPR053993">
    <property type="entry name" value="Cas12a_PI"/>
</dbReference>
<feature type="active site" description="For pre-crRNA processing" evidence="1">
    <location>
        <position position="767"/>
    </location>
</feature>
<feature type="site" description="Binds crRNA" evidence="3">
    <location>
        <position position="727"/>
    </location>
</feature>
<feature type="active site" description="For DNase activity of RuvC domain" evidence="1">
    <location>
        <position position="905"/>
    </location>
</feature>
<feature type="domain" description="Cas12a REC2" evidence="7">
    <location>
        <begin position="278"/>
        <end position="491"/>
    </location>
</feature>
<dbReference type="RefSeq" id="WP_151622887.1">
    <property type="nucleotide sequence ID" value="NZ_CP043028.1"/>
</dbReference>
<feature type="active site" description="For DNase activity of RuvC domain" evidence="1">
    <location>
        <position position="1160"/>
    </location>
</feature>
<evidence type="ECO:0000256" key="3">
    <source>
        <dbReference type="PIRSR" id="PIRSR627620-3"/>
    </source>
</evidence>
<feature type="region of interest" description="Binds crRNA" evidence="2">
    <location>
        <begin position="685"/>
        <end position="688"/>
    </location>
</feature>
<protein>
    <submittedName>
        <fullName evidence="9">Type V CRISPR-associated protein Cpf1</fullName>
    </submittedName>
</protein>
<feature type="site" description="Binds DNA protospacer adjacent motif (PAM)" evidence="3">
    <location>
        <position position="517"/>
    </location>
</feature>
<feature type="site" description="Binds Target strand DNA" evidence="3">
    <location>
        <position position="570"/>
    </location>
</feature>
<dbReference type="Pfam" id="PF18501">
    <property type="entry name" value="REC1"/>
    <property type="match status" value="1"/>
</dbReference>
<dbReference type="NCBIfam" id="TIGR04330">
    <property type="entry name" value="cas_Cpf1"/>
    <property type="match status" value="1"/>
</dbReference>
<evidence type="ECO:0000256" key="2">
    <source>
        <dbReference type="PIRSR" id="PIRSR627620-2"/>
    </source>
</evidence>
<dbReference type="SMR" id="A0A5P6VT62"/>
<feature type="region of interest" description="Binds DNA in crRNA-target DNA heteroduplex" evidence="2">
    <location>
        <begin position="235"/>
        <end position="239"/>
    </location>
</feature>
<feature type="region of interest" description="Binds crRNA alone and in crRNA-target DNA heteroduplex" evidence="2">
    <location>
        <begin position="46"/>
        <end position="50"/>
    </location>
</feature>
<dbReference type="InterPro" id="IPR040882">
    <property type="entry name" value="Cas12a_NUC"/>
</dbReference>
<evidence type="ECO:0000256" key="1">
    <source>
        <dbReference type="PIRSR" id="PIRSR627620-1"/>
    </source>
</evidence>
<dbReference type="OrthoDB" id="318356at2"/>
<feature type="active site" description="For DNase activity of RuvC domain" evidence="1">
    <location>
        <position position="814"/>
    </location>
</feature>